<name>A0AAV9PGD4_9PEZI</name>
<comment type="caution">
    <text evidence="3">The sequence shown here is derived from an EMBL/GenBank/DDBJ whole genome shotgun (WGS) entry which is preliminary data.</text>
</comment>
<organism evidence="3 4">
    <name type="scientific">Saxophila tyrrhenica</name>
    <dbReference type="NCBI Taxonomy" id="1690608"/>
    <lineage>
        <taxon>Eukaryota</taxon>
        <taxon>Fungi</taxon>
        <taxon>Dikarya</taxon>
        <taxon>Ascomycota</taxon>
        <taxon>Pezizomycotina</taxon>
        <taxon>Dothideomycetes</taxon>
        <taxon>Dothideomycetidae</taxon>
        <taxon>Mycosphaerellales</taxon>
        <taxon>Extremaceae</taxon>
        <taxon>Saxophila</taxon>
    </lineage>
</organism>
<dbReference type="Pfam" id="PF26640">
    <property type="entry name" value="DUF8212"/>
    <property type="match status" value="1"/>
</dbReference>
<dbReference type="Pfam" id="PF06985">
    <property type="entry name" value="HET"/>
    <property type="match status" value="1"/>
</dbReference>
<dbReference type="InterPro" id="IPR010730">
    <property type="entry name" value="HET"/>
</dbReference>
<evidence type="ECO:0000313" key="3">
    <source>
        <dbReference type="EMBL" id="KAK5172941.1"/>
    </source>
</evidence>
<feature type="domain" description="Heterokaryon incompatibility" evidence="1">
    <location>
        <begin position="22"/>
        <end position="153"/>
    </location>
</feature>
<keyword evidence="4" id="KW-1185">Reference proteome</keyword>
<dbReference type="PANTHER" id="PTHR10622:SF10">
    <property type="entry name" value="HET DOMAIN-CONTAINING PROTEIN"/>
    <property type="match status" value="1"/>
</dbReference>
<dbReference type="PANTHER" id="PTHR10622">
    <property type="entry name" value="HET DOMAIN-CONTAINING PROTEIN"/>
    <property type="match status" value="1"/>
</dbReference>
<sequence length="331" mass="37520">MWLINTRTRQLEEFQSEREVKYAILSHTWGTDEVSFREMNTFSSVGNKRRYQKILVTCNQALQDGLSYAWLDSVCIDKSSSAELSEAVNSMWRWYEAAEECDVWLEDVPASQAEKQAVDAEEREHDLSCFVGASAKALFRKARWFTRGWTLQELLAPRRLQFYDQGWSWIGSRSMLSPLLHEITTIPLPLLEGGDSSCRIGDLLGEYSIAQRMSWASKRSTTRLEDRAYSLLGIFDVNMPLLYGEGSRAFMRLQEHIMMSSTDQSIFAWTANVDANSDQLLAQSPAGFEGCSDVHATSNWHPTETYEPTNRGIRISLPLSTASPGAQGRIS</sequence>
<feature type="domain" description="DUF8212" evidence="2">
    <location>
        <begin position="248"/>
        <end position="282"/>
    </location>
</feature>
<dbReference type="InterPro" id="IPR058525">
    <property type="entry name" value="DUF8212"/>
</dbReference>
<accession>A0AAV9PGD4</accession>
<dbReference type="GeneID" id="89924410"/>
<dbReference type="EMBL" id="JAVRRT010000004">
    <property type="protein sequence ID" value="KAK5172941.1"/>
    <property type="molecule type" value="Genomic_DNA"/>
</dbReference>
<gene>
    <name evidence="3" type="ORF">LTR77_003063</name>
</gene>
<evidence type="ECO:0008006" key="5">
    <source>
        <dbReference type="Google" id="ProtNLM"/>
    </source>
</evidence>
<dbReference type="AlphaFoldDB" id="A0AAV9PGD4"/>
<evidence type="ECO:0000259" key="2">
    <source>
        <dbReference type="Pfam" id="PF26640"/>
    </source>
</evidence>
<proteinExistence type="predicted"/>
<evidence type="ECO:0000259" key="1">
    <source>
        <dbReference type="Pfam" id="PF06985"/>
    </source>
</evidence>
<dbReference type="RefSeq" id="XP_064661659.1">
    <property type="nucleotide sequence ID" value="XM_064800320.1"/>
</dbReference>
<evidence type="ECO:0000313" key="4">
    <source>
        <dbReference type="Proteomes" id="UP001337655"/>
    </source>
</evidence>
<dbReference type="Proteomes" id="UP001337655">
    <property type="component" value="Unassembled WGS sequence"/>
</dbReference>
<protein>
    <recommendedName>
        <fullName evidence="5">Heterokaryon incompatibility domain-containing protein</fullName>
    </recommendedName>
</protein>
<reference evidence="3 4" key="1">
    <citation type="submission" date="2023-08" db="EMBL/GenBank/DDBJ databases">
        <title>Black Yeasts Isolated from many extreme environments.</title>
        <authorList>
            <person name="Coleine C."/>
            <person name="Stajich J.E."/>
            <person name="Selbmann L."/>
        </authorList>
    </citation>
    <scope>NUCLEOTIDE SEQUENCE [LARGE SCALE GENOMIC DNA]</scope>
    <source>
        <strain evidence="3 4">CCFEE 5935</strain>
    </source>
</reference>